<accession>A0A238JJE1</accession>
<keyword evidence="2" id="KW-1185">Reference proteome</keyword>
<evidence type="ECO:0000313" key="2">
    <source>
        <dbReference type="Proteomes" id="UP000225972"/>
    </source>
</evidence>
<evidence type="ECO:0000313" key="1">
    <source>
        <dbReference type="EMBL" id="SMX30595.1"/>
    </source>
</evidence>
<organism evidence="1 2">
    <name type="scientific">Pelagimonas phthalicica</name>
    <dbReference type="NCBI Taxonomy" id="1037362"/>
    <lineage>
        <taxon>Bacteria</taxon>
        <taxon>Pseudomonadati</taxon>
        <taxon>Pseudomonadota</taxon>
        <taxon>Alphaproteobacteria</taxon>
        <taxon>Rhodobacterales</taxon>
        <taxon>Roseobacteraceae</taxon>
        <taxon>Pelagimonas</taxon>
    </lineage>
</organism>
<protein>
    <submittedName>
        <fullName evidence="1">Uncharacterized protein</fullName>
    </submittedName>
</protein>
<dbReference type="Proteomes" id="UP000225972">
    <property type="component" value="Unassembled WGS sequence"/>
</dbReference>
<dbReference type="EMBL" id="FXXP01000008">
    <property type="protein sequence ID" value="SMX30595.1"/>
    <property type="molecule type" value="Genomic_DNA"/>
</dbReference>
<proteinExistence type="predicted"/>
<name>A0A238JJE1_9RHOB</name>
<sequence length="43" mass="4763">MYGKDQSGSGRAGPDCKEARYLAIPRLILNDIAEWEHSNVTLS</sequence>
<gene>
    <name evidence="1" type="ORF">TRP8649_04739</name>
</gene>
<reference evidence="2" key="1">
    <citation type="submission" date="2017-05" db="EMBL/GenBank/DDBJ databases">
        <authorList>
            <person name="Rodrigo-Torres L."/>
            <person name="Arahal R. D."/>
            <person name="Lucena T."/>
        </authorList>
    </citation>
    <scope>NUCLEOTIDE SEQUENCE [LARGE SCALE GENOMIC DNA]</scope>
    <source>
        <strain evidence="2">CECT 8649</strain>
    </source>
</reference>
<dbReference type="AlphaFoldDB" id="A0A238JJE1"/>